<feature type="region of interest" description="Disordered" evidence="1">
    <location>
        <begin position="1"/>
        <end position="40"/>
    </location>
</feature>
<proteinExistence type="predicted"/>
<reference evidence="3" key="1">
    <citation type="journal article" date="2017" name="Cell">
        <title>Insights into land plant evolution garnered from the Marchantia polymorpha genome.</title>
        <authorList>
            <person name="Bowman J.L."/>
            <person name="Kohchi T."/>
            <person name="Yamato K.T."/>
            <person name="Jenkins J."/>
            <person name="Shu S."/>
            <person name="Ishizaki K."/>
            <person name="Yamaoka S."/>
            <person name="Nishihama R."/>
            <person name="Nakamura Y."/>
            <person name="Berger F."/>
            <person name="Adam C."/>
            <person name="Aki S.S."/>
            <person name="Althoff F."/>
            <person name="Araki T."/>
            <person name="Arteaga-Vazquez M.A."/>
            <person name="Balasubrmanian S."/>
            <person name="Barry K."/>
            <person name="Bauer D."/>
            <person name="Boehm C.R."/>
            <person name="Briginshaw L."/>
            <person name="Caballero-Perez J."/>
            <person name="Catarino B."/>
            <person name="Chen F."/>
            <person name="Chiyoda S."/>
            <person name="Chovatia M."/>
            <person name="Davies K.M."/>
            <person name="Delmans M."/>
            <person name="Demura T."/>
            <person name="Dierschke T."/>
            <person name="Dolan L."/>
            <person name="Dorantes-Acosta A.E."/>
            <person name="Eklund D.M."/>
            <person name="Florent S.N."/>
            <person name="Flores-Sandoval E."/>
            <person name="Fujiyama A."/>
            <person name="Fukuzawa H."/>
            <person name="Galik B."/>
            <person name="Grimanelli D."/>
            <person name="Grimwood J."/>
            <person name="Grossniklaus U."/>
            <person name="Hamada T."/>
            <person name="Haseloff J."/>
            <person name="Hetherington A.J."/>
            <person name="Higo A."/>
            <person name="Hirakawa Y."/>
            <person name="Hundley H.N."/>
            <person name="Ikeda Y."/>
            <person name="Inoue K."/>
            <person name="Inoue S.I."/>
            <person name="Ishida S."/>
            <person name="Jia Q."/>
            <person name="Kakita M."/>
            <person name="Kanazawa T."/>
            <person name="Kawai Y."/>
            <person name="Kawashima T."/>
            <person name="Kennedy M."/>
            <person name="Kinose K."/>
            <person name="Kinoshita T."/>
            <person name="Kohara Y."/>
            <person name="Koide E."/>
            <person name="Komatsu K."/>
            <person name="Kopischke S."/>
            <person name="Kubo M."/>
            <person name="Kyozuka J."/>
            <person name="Lagercrantz U."/>
            <person name="Lin S.S."/>
            <person name="Lindquist E."/>
            <person name="Lipzen A.M."/>
            <person name="Lu C.W."/>
            <person name="De Luna E."/>
            <person name="Martienssen R.A."/>
            <person name="Minamino N."/>
            <person name="Mizutani M."/>
            <person name="Mizutani M."/>
            <person name="Mochizuki N."/>
            <person name="Monte I."/>
            <person name="Mosher R."/>
            <person name="Nagasaki H."/>
            <person name="Nakagami H."/>
            <person name="Naramoto S."/>
            <person name="Nishitani K."/>
            <person name="Ohtani M."/>
            <person name="Okamoto T."/>
            <person name="Okumura M."/>
            <person name="Phillips J."/>
            <person name="Pollak B."/>
            <person name="Reinders A."/>
            <person name="Rovekamp M."/>
            <person name="Sano R."/>
            <person name="Sawa S."/>
            <person name="Schmid M.W."/>
            <person name="Shirakawa M."/>
            <person name="Solano R."/>
            <person name="Spunde A."/>
            <person name="Suetsugu N."/>
            <person name="Sugano S."/>
            <person name="Sugiyama A."/>
            <person name="Sun R."/>
            <person name="Suzuki Y."/>
            <person name="Takenaka M."/>
            <person name="Takezawa D."/>
            <person name="Tomogane H."/>
            <person name="Tsuzuki M."/>
            <person name="Ueda T."/>
            <person name="Umeda M."/>
            <person name="Ward J.M."/>
            <person name="Watanabe Y."/>
            <person name="Yazaki K."/>
            <person name="Yokoyama R."/>
            <person name="Yoshitake Y."/>
            <person name="Yotsui I."/>
            <person name="Zachgo S."/>
            <person name="Schmutz J."/>
        </authorList>
    </citation>
    <scope>NUCLEOTIDE SEQUENCE [LARGE SCALE GENOMIC DNA]</scope>
    <source>
        <strain evidence="3">Tak-1</strain>
    </source>
</reference>
<protein>
    <submittedName>
        <fullName evidence="2">Uncharacterized protein</fullName>
    </submittedName>
</protein>
<name>A0A2R6W5L4_MARPO</name>
<accession>A0A2R6W5L4</accession>
<dbReference type="AlphaFoldDB" id="A0A2R6W5L4"/>
<evidence type="ECO:0000256" key="1">
    <source>
        <dbReference type="SAM" id="MobiDB-lite"/>
    </source>
</evidence>
<dbReference type="Gramene" id="Mp5g02350.1">
    <property type="protein sequence ID" value="Mp5g02350.1.cds1"/>
    <property type="gene ID" value="Mp5g02350"/>
</dbReference>
<sequence length="82" mass="8825">MPRSRPGLKNGNAEAAAKHSSAEKAALARRTAPVERRKEGTRVFSFPRSRAMESSPCVIEAFGHGMWGKLLCSASLMIVVLG</sequence>
<evidence type="ECO:0000313" key="2">
    <source>
        <dbReference type="EMBL" id="PTQ29149.1"/>
    </source>
</evidence>
<keyword evidence="3" id="KW-1185">Reference proteome</keyword>
<dbReference type="Proteomes" id="UP000244005">
    <property type="component" value="Unassembled WGS sequence"/>
</dbReference>
<evidence type="ECO:0000313" key="3">
    <source>
        <dbReference type="Proteomes" id="UP000244005"/>
    </source>
</evidence>
<gene>
    <name evidence="2" type="ORF">MARPO_0147s0028</name>
</gene>
<dbReference type="EMBL" id="KZ772817">
    <property type="protein sequence ID" value="PTQ29149.1"/>
    <property type="molecule type" value="Genomic_DNA"/>
</dbReference>
<organism evidence="2 3">
    <name type="scientific">Marchantia polymorpha</name>
    <name type="common">Common liverwort</name>
    <name type="synonym">Marchantia aquatica</name>
    <dbReference type="NCBI Taxonomy" id="3197"/>
    <lineage>
        <taxon>Eukaryota</taxon>
        <taxon>Viridiplantae</taxon>
        <taxon>Streptophyta</taxon>
        <taxon>Embryophyta</taxon>
        <taxon>Marchantiophyta</taxon>
        <taxon>Marchantiopsida</taxon>
        <taxon>Marchantiidae</taxon>
        <taxon>Marchantiales</taxon>
        <taxon>Marchantiaceae</taxon>
        <taxon>Marchantia</taxon>
    </lineage>
</organism>